<dbReference type="AlphaFoldDB" id="A0A1M4YT06"/>
<protein>
    <submittedName>
        <fullName evidence="1">Uncharacterized protein</fullName>
    </submittedName>
</protein>
<dbReference type="Proteomes" id="UP000184170">
    <property type="component" value="Unassembled WGS sequence"/>
</dbReference>
<proteinExistence type="predicted"/>
<dbReference type="EMBL" id="FQVA01000001">
    <property type="protein sequence ID" value="SHF08466.1"/>
    <property type="molecule type" value="Genomic_DNA"/>
</dbReference>
<sequence>MKISTEDQRIALDHVKFQVSCAIEALVEKKNEIEAQSNNQEQLDVLMIRLDALAKLSKYLIEPLSQAYLYIENGSEVRQIGDLGAITEDIKSNFTKSIIQGL</sequence>
<dbReference type="RefSeq" id="WP_073272920.1">
    <property type="nucleotide sequence ID" value="NZ_FQVA01000001.1"/>
</dbReference>
<organism evidence="1 2">
    <name type="scientific">Microbulbifer donghaiensis</name>
    <dbReference type="NCBI Taxonomy" id="494016"/>
    <lineage>
        <taxon>Bacteria</taxon>
        <taxon>Pseudomonadati</taxon>
        <taxon>Pseudomonadota</taxon>
        <taxon>Gammaproteobacteria</taxon>
        <taxon>Cellvibrionales</taxon>
        <taxon>Microbulbiferaceae</taxon>
        <taxon>Microbulbifer</taxon>
    </lineage>
</organism>
<name>A0A1M4YT06_9GAMM</name>
<gene>
    <name evidence="1" type="ORF">SAMN04487965_1329</name>
</gene>
<evidence type="ECO:0000313" key="2">
    <source>
        <dbReference type="Proteomes" id="UP000184170"/>
    </source>
</evidence>
<keyword evidence="2" id="KW-1185">Reference proteome</keyword>
<evidence type="ECO:0000313" key="1">
    <source>
        <dbReference type="EMBL" id="SHF08466.1"/>
    </source>
</evidence>
<reference evidence="2" key="1">
    <citation type="submission" date="2016-11" db="EMBL/GenBank/DDBJ databases">
        <authorList>
            <person name="Varghese N."/>
            <person name="Submissions S."/>
        </authorList>
    </citation>
    <scope>NUCLEOTIDE SEQUENCE [LARGE SCALE GENOMIC DNA]</scope>
    <source>
        <strain evidence="2">CGMCC 1.7063</strain>
    </source>
</reference>
<accession>A0A1M4YT06</accession>
<dbReference type="OrthoDB" id="9864088at2"/>